<sequence length="282" mass="31818">MLHNRRRRLADIAQREAAGESFWTDEFSEPLRIRFQQIMGVLSQERGDIDVEARRLILFDEGWTSLVDDNYGEIYDYRKYMVSAPDDMMPTVLEAWYFACQSSNVRLTRGNRDLRPTYEKLVNNLLREHRLSFEMVKGEMVPFSSRELHVEVVEPTLRLLSEPTWAPVEAAYQKALSELSRGDAADAVTDAGTALQEALTLLGCDGNALGPLIKSAKQKKILSAHDAPMLEAIEKVFHWVSADRSASGDGHNSSPAELEDAWFIIHVVGAILVRVSKQTSRP</sequence>
<dbReference type="EMBL" id="JANLCK010000001">
    <property type="protein sequence ID" value="MCS5724734.1"/>
    <property type="molecule type" value="Genomic_DNA"/>
</dbReference>
<comment type="caution">
    <text evidence="1">The sequence shown here is derived from an EMBL/GenBank/DDBJ whole genome shotgun (WGS) entry which is preliminary data.</text>
</comment>
<accession>A0AA41XAL9</accession>
<proteinExistence type="predicted"/>
<dbReference type="AlphaFoldDB" id="A0AA41XAL9"/>
<reference evidence="1" key="1">
    <citation type="submission" date="2022-08" db="EMBL/GenBank/DDBJ databases">
        <authorList>
            <person name="Deng Y."/>
            <person name="Han X.-F."/>
            <person name="Zhang Y.-Q."/>
        </authorList>
    </citation>
    <scope>NUCLEOTIDE SEQUENCE</scope>
    <source>
        <strain evidence="1">CPCC 203407</strain>
    </source>
</reference>
<dbReference type="RefSeq" id="WP_259525162.1">
    <property type="nucleotide sequence ID" value="NZ_JANLCK010000001.1"/>
</dbReference>
<gene>
    <name evidence="1" type="ORF">N1028_02370</name>
</gene>
<keyword evidence="2" id="KW-1185">Reference proteome</keyword>
<dbReference type="Proteomes" id="UP001165587">
    <property type="component" value="Unassembled WGS sequence"/>
</dbReference>
<organism evidence="1 2">
    <name type="scientific">Herbiconiux oxytropis</name>
    <dbReference type="NCBI Taxonomy" id="2970915"/>
    <lineage>
        <taxon>Bacteria</taxon>
        <taxon>Bacillati</taxon>
        <taxon>Actinomycetota</taxon>
        <taxon>Actinomycetes</taxon>
        <taxon>Micrococcales</taxon>
        <taxon>Microbacteriaceae</taxon>
        <taxon>Herbiconiux</taxon>
    </lineage>
</organism>
<evidence type="ECO:0000313" key="1">
    <source>
        <dbReference type="EMBL" id="MCS5724734.1"/>
    </source>
</evidence>
<name>A0AA41XAL9_9MICO</name>
<evidence type="ECO:0000313" key="2">
    <source>
        <dbReference type="Proteomes" id="UP001165587"/>
    </source>
</evidence>
<protein>
    <submittedName>
        <fullName evidence="1">Uncharacterized protein</fullName>
    </submittedName>
</protein>